<name>A0A0C1E8F7_9BACT</name>
<dbReference type="AlphaFoldDB" id="A0A0C1E8F7"/>
<evidence type="ECO:0000313" key="1">
    <source>
        <dbReference type="EMBL" id="KIA76413.1"/>
    </source>
</evidence>
<accession>A0A0C1E8F7</accession>
<gene>
    <name evidence="1" type="ORF">DB43_AJ00090</name>
</gene>
<evidence type="ECO:0000313" key="2">
    <source>
        <dbReference type="Proteomes" id="UP000031307"/>
    </source>
</evidence>
<dbReference type="Proteomes" id="UP000031307">
    <property type="component" value="Unassembled WGS sequence"/>
</dbReference>
<dbReference type="PATRIC" id="fig|83552.4.peg.2481"/>
<protein>
    <submittedName>
        <fullName evidence="1">Uncharacterized protein</fullName>
    </submittedName>
</protein>
<reference evidence="1 2" key="1">
    <citation type="journal article" date="2014" name="Mol. Biol. Evol.">
        <title>Massive expansion of Ubiquitination-related gene families within the Chlamydiae.</title>
        <authorList>
            <person name="Domman D."/>
            <person name="Collingro A."/>
            <person name="Lagkouvardos I."/>
            <person name="Gehre L."/>
            <person name="Weinmaier T."/>
            <person name="Rattei T."/>
            <person name="Subtil A."/>
            <person name="Horn M."/>
        </authorList>
    </citation>
    <scope>NUCLEOTIDE SEQUENCE [LARGE SCALE GENOMIC DNA]</scope>
    <source>
        <strain evidence="1 2">OEW1</strain>
    </source>
</reference>
<dbReference type="EMBL" id="JSAM01000120">
    <property type="protein sequence ID" value="KIA76413.1"/>
    <property type="molecule type" value="Genomic_DNA"/>
</dbReference>
<proteinExistence type="predicted"/>
<comment type="caution">
    <text evidence="1">The sequence shown here is derived from an EMBL/GenBank/DDBJ whole genome shotgun (WGS) entry which is preliminary data.</text>
</comment>
<organism evidence="1 2">
    <name type="scientific">Parachlamydia acanthamoebae</name>
    <dbReference type="NCBI Taxonomy" id="83552"/>
    <lineage>
        <taxon>Bacteria</taxon>
        <taxon>Pseudomonadati</taxon>
        <taxon>Chlamydiota</taxon>
        <taxon>Chlamydiia</taxon>
        <taxon>Parachlamydiales</taxon>
        <taxon>Parachlamydiaceae</taxon>
        <taxon>Parachlamydia</taxon>
    </lineage>
</organism>
<sequence>MMMNISVELKLELERRARQTKDKHEHTRLCVVLARSEGMSHELIAQAHRISVQAFIVISQNTKQKRKHNMMPEVGVKEN</sequence>